<gene>
    <name evidence="7" type="ORF">GCM10025874_02370</name>
</gene>
<protein>
    <submittedName>
        <fullName evidence="7">Methyltransferase</fullName>
    </submittedName>
</protein>
<evidence type="ECO:0000256" key="3">
    <source>
        <dbReference type="ARBA" id="ARBA00022679"/>
    </source>
</evidence>
<evidence type="ECO:0000313" key="8">
    <source>
        <dbReference type="Proteomes" id="UP001157160"/>
    </source>
</evidence>
<dbReference type="GO" id="GO:0035657">
    <property type="term" value="C:eRF1 methyltransferase complex"/>
    <property type="evidence" value="ECO:0007669"/>
    <property type="project" value="TreeGrafter"/>
</dbReference>
<dbReference type="GO" id="GO:0032259">
    <property type="term" value="P:methylation"/>
    <property type="evidence" value="ECO:0007669"/>
    <property type="project" value="UniProtKB-KW"/>
</dbReference>
<feature type="domain" description="DUF7059" evidence="6">
    <location>
        <begin position="19"/>
        <end position="103"/>
    </location>
</feature>
<dbReference type="InterPro" id="IPR002052">
    <property type="entry name" value="DNA_methylase_N6_adenine_CS"/>
</dbReference>
<name>A0AA37X815_9MICO</name>
<keyword evidence="3" id="KW-0808">Transferase</keyword>
<keyword evidence="4" id="KW-0949">S-adenosyl-L-methionine</keyword>
<comment type="caution">
    <text evidence="7">The sequence shown here is derived from an EMBL/GenBank/DDBJ whole genome shotgun (WGS) entry which is preliminary data.</text>
</comment>
<proteinExistence type="inferred from homology"/>
<keyword evidence="8" id="KW-1185">Reference proteome</keyword>
<accession>A0AA37X815</accession>
<dbReference type="Gene3D" id="3.40.50.150">
    <property type="entry name" value="Vaccinia Virus protein VP39"/>
    <property type="match status" value="1"/>
</dbReference>
<dbReference type="PANTHER" id="PTHR45875">
    <property type="entry name" value="METHYLTRANSFERASE N6AMT1"/>
    <property type="match status" value="1"/>
</dbReference>
<dbReference type="CDD" id="cd02440">
    <property type="entry name" value="AdoMet_MTases"/>
    <property type="match status" value="1"/>
</dbReference>
<dbReference type="Pfam" id="PF23186">
    <property type="entry name" value="DUF7059"/>
    <property type="match status" value="1"/>
</dbReference>
<evidence type="ECO:0000256" key="1">
    <source>
        <dbReference type="ARBA" id="ARBA00006149"/>
    </source>
</evidence>
<dbReference type="Pfam" id="PF05175">
    <property type="entry name" value="MTS"/>
    <property type="match status" value="1"/>
</dbReference>
<dbReference type="GO" id="GO:0008170">
    <property type="term" value="F:N-methyltransferase activity"/>
    <property type="evidence" value="ECO:0007669"/>
    <property type="project" value="UniProtKB-ARBA"/>
</dbReference>
<sequence>MGAMPTAPIDRLRSDLTDAGFTVQQLDGLWPDAAADALRRGHPSSARRALGRLERSPRTTLAALFLLGDPVPAADAAAALPALGIDGAVELGLLRVADGSAAAALDLQPYAFRDRHGEGHWWLLSDLGERMRGGEPLPEDHVLGIGGATLTLSGLIPPARPDGGRFAAALDLGTGCGIQALHAARHADRVVATDISHRALRLAELNARLNGVVTIEFRHGDLLDPVAGERFDLVVSNPPFVITPRVDGVPAYEYRDGGRVGDALVEEVVRGIAGVLAPGGVAQLLGNWEHRWGADGLDRAAGWAREAGLGHWIVERERQDPALYAETWIRDGGTRPGTPAFASLLDAWLDDFEARGVLGVGFGYMLLTADPGLARSERLTGALGDTPAGLGEHLHARLAARAAIVGLDDAALLRIRFARAVDVTEERHYWPGEPDPTVLLLRQGGGFARTIEAGTGLAALVGASDGELALGQLTAAIAALLEADPAALAAELAEQVRELVTAGLLDPLVEIAAGEPA</sequence>
<feature type="domain" description="Methyltransferase small" evidence="5">
    <location>
        <begin position="168"/>
        <end position="242"/>
    </location>
</feature>
<keyword evidence="2 7" id="KW-0489">Methyltransferase</keyword>
<dbReference type="GO" id="GO:0008757">
    <property type="term" value="F:S-adenosylmethionine-dependent methyltransferase activity"/>
    <property type="evidence" value="ECO:0007669"/>
    <property type="project" value="TreeGrafter"/>
</dbReference>
<dbReference type="PROSITE" id="PS00092">
    <property type="entry name" value="N6_MTASE"/>
    <property type="match status" value="1"/>
</dbReference>
<comment type="similarity">
    <text evidence="1">Belongs to the eukaryotic/archaeal PrmC-related family.</text>
</comment>
<organism evidence="7 8">
    <name type="scientific">Arenivirga flava</name>
    <dbReference type="NCBI Taxonomy" id="1930060"/>
    <lineage>
        <taxon>Bacteria</taxon>
        <taxon>Bacillati</taxon>
        <taxon>Actinomycetota</taxon>
        <taxon>Actinomycetes</taxon>
        <taxon>Micrococcales</taxon>
        <taxon>Microbacteriaceae</taxon>
        <taxon>Arenivirga</taxon>
    </lineage>
</organism>
<reference evidence="7 8" key="1">
    <citation type="journal article" date="2014" name="Int. J. Syst. Evol. Microbiol.">
        <title>Complete genome sequence of Corynebacterium casei LMG S-19264T (=DSM 44701T), isolated from a smear-ripened cheese.</title>
        <authorList>
            <consortium name="US DOE Joint Genome Institute (JGI-PGF)"/>
            <person name="Walter F."/>
            <person name="Albersmeier A."/>
            <person name="Kalinowski J."/>
            <person name="Ruckert C."/>
        </authorList>
    </citation>
    <scope>NUCLEOTIDE SEQUENCE [LARGE SCALE GENOMIC DNA]</scope>
    <source>
        <strain evidence="7 8">NBRC 112289</strain>
    </source>
</reference>
<dbReference type="GO" id="GO:0008276">
    <property type="term" value="F:protein methyltransferase activity"/>
    <property type="evidence" value="ECO:0007669"/>
    <property type="project" value="TreeGrafter"/>
</dbReference>
<evidence type="ECO:0000259" key="5">
    <source>
        <dbReference type="Pfam" id="PF05175"/>
    </source>
</evidence>
<dbReference type="InterPro" id="IPR052190">
    <property type="entry name" value="Euk-Arch_PrmC-MTase"/>
</dbReference>
<dbReference type="EMBL" id="BSUL01000001">
    <property type="protein sequence ID" value="GMA26984.1"/>
    <property type="molecule type" value="Genomic_DNA"/>
</dbReference>
<evidence type="ECO:0000256" key="2">
    <source>
        <dbReference type="ARBA" id="ARBA00022603"/>
    </source>
</evidence>
<evidence type="ECO:0000259" key="6">
    <source>
        <dbReference type="Pfam" id="PF23186"/>
    </source>
</evidence>
<dbReference type="AlphaFoldDB" id="A0AA37X815"/>
<dbReference type="InterPro" id="IPR055487">
    <property type="entry name" value="DUF7059"/>
</dbReference>
<evidence type="ECO:0000313" key="7">
    <source>
        <dbReference type="EMBL" id="GMA26984.1"/>
    </source>
</evidence>
<dbReference type="InterPro" id="IPR007848">
    <property type="entry name" value="Small_mtfrase_dom"/>
</dbReference>
<dbReference type="SUPFAM" id="SSF53335">
    <property type="entry name" value="S-adenosyl-L-methionine-dependent methyltransferases"/>
    <property type="match status" value="1"/>
</dbReference>
<evidence type="ECO:0000256" key="4">
    <source>
        <dbReference type="ARBA" id="ARBA00022691"/>
    </source>
</evidence>
<dbReference type="PANTHER" id="PTHR45875:SF1">
    <property type="entry name" value="METHYLTRANSFERASE N6AMT1"/>
    <property type="match status" value="1"/>
</dbReference>
<dbReference type="Proteomes" id="UP001157160">
    <property type="component" value="Unassembled WGS sequence"/>
</dbReference>
<dbReference type="GO" id="GO:0003676">
    <property type="term" value="F:nucleic acid binding"/>
    <property type="evidence" value="ECO:0007669"/>
    <property type="project" value="InterPro"/>
</dbReference>
<dbReference type="InterPro" id="IPR029063">
    <property type="entry name" value="SAM-dependent_MTases_sf"/>
</dbReference>